<evidence type="ECO:0000256" key="1">
    <source>
        <dbReference type="ARBA" id="ARBA00004123"/>
    </source>
</evidence>
<evidence type="ECO:0000256" key="3">
    <source>
        <dbReference type="ARBA" id="ARBA00023242"/>
    </source>
</evidence>
<dbReference type="PANTHER" id="PTHR12900">
    <property type="entry name" value="MITOTIC AND DNA DAMAGE CHECKPOINT PROTEIN HUS1"/>
    <property type="match status" value="1"/>
</dbReference>
<dbReference type="Gene3D" id="3.70.10.10">
    <property type="match status" value="1"/>
</dbReference>
<dbReference type="PANTHER" id="PTHR12900:SF0">
    <property type="entry name" value="CHECKPOINT PROTEIN"/>
    <property type="match status" value="1"/>
</dbReference>
<protein>
    <recommendedName>
        <fullName evidence="4">Checkpoint protein</fullName>
    </recommendedName>
</protein>
<name>A0ABD0YRX1_9HEMI</name>
<accession>A0ABD0YRX1</accession>
<proteinExistence type="inferred from homology"/>
<dbReference type="Pfam" id="PF04005">
    <property type="entry name" value="Hus1"/>
    <property type="match status" value="1"/>
</dbReference>
<dbReference type="InterPro" id="IPR007150">
    <property type="entry name" value="HUS1/Mec3"/>
</dbReference>
<keyword evidence="3" id="KW-0539">Nucleus</keyword>
<reference evidence="5 6" key="1">
    <citation type="submission" date="2024-07" db="EMBL/GenBank/DDBJ databases">
        <title>Chromosome-level genome assembly of the water stick insect Ranatra chinensis (Heteroptera: Nepidae).</title>
        <authorList>
            <person name="Liu X."/>
        </authorList>
    </citation>
    <scope>NUCLEOTIDE SEQUENCE [LARGE SCALE GENOMIC DNA]</scope>
    <source>
        <strain evidence="5">Cailab_2021Rc</strain>
        <tissue evidence="5">Muscle</tissue>
    </source>
</reference>
<dbReference type="GO" id="GO:0006259">
    <property type="term" value="P:DNA metabolic process"/>
    <property type="evidence" value="ECO:0007669"/>
    <property type="project" value="UniProtKB-ARBA"/>
</dbReference>
<comment type="subcellular location">
    <subcellularLocation>
        <location evidence="1">Nucleus</location>
    </subcellularLocation>
</comment>
<evidence type="ECO:0000313" key="6">
    <source>
        <dbReference type="Proteomes" id="UP001558652"/>
    </source>
</evidence>
<keyword evidence="6" id="KW-1185">Reference proteome</keyword>
<dbReference type="Proteomes" id="UP001558652">
    <property type="component" value="Unassembled WGS sequence"/>
</dbReference>
<evidence type="ECO:0000256" key="4">
    <source>
        <dbReference type="PIRNR" id="PIRNR011312"/>
    </source>
</evidence>
<gene>
    <name evidence="5" type="ORF">AAG570_008787</name>
</gene>
<dbReference type="PIRSF" id="PIRSF011312">
    <property type="entry name" value="Cell_cycle_HUS1"/>
    <property type="match status" value="1"/>
</dbReference>
<dbReference type="EMBL" id="JBFDAA010000003">
    <property type="protein sequence ID" value="KAL1138725.1"/>
    <property type="molecule type" value="Genomic_DNA"/>
</dbReference>
<evidence type="ECO:0000256" key="2">
    <source>
        <dbReference type="ARBA" id="ARBA00005563"/>
    </source>
</evidence>
<sequence length="202" mass="23019">MKLGSRQMSLLVYDEGATPRRLLVSVHINTAQFFNNFSVDGISSSNEIFLEFPTDMLSSSLSSLRQTNTNVKCVEILLTEQNSSPCLTFKMEFVSEFAMTRWCVHDIPVTVVPCNEWSRYHEPVEKTYTVSLEINNLKKLRSVVESLKRISQHVNIIGSTESLLSLHAQSQSATVKVIFKNIYQIQVSGKREHRNNARLARH</sequence>
<evidence type="ECO:0000313" key="5">
    <source>
        <dbReference type="EMBL" id="KAL1138725.1"/>
    </source>
</evidence>
<dbReference type="AlphaFoldDB" id="A0ABD0YRX1"/>
<dbReference type="InterPro" id="IPR016580">
    <property type="entry name" value="HUS1"/>
</dbReference>
<dbReference type="GO" id="GO:0000077">
    <property type="term" value="P:DNA damage checkpoint signaling"/>
    <property type="evidence" value="ECO:0007669"/>
    <property type="project" value="UniProtKB-ARBA"/>
</dbReference>
<comment type="caution">
    <text evidence="5">The sequence shown here is derived from an EMBL/GenBank/DDBJ whole genome shotgun (WGS) entry which is preliminary data.</text>
</comment>
<dbReference type="GO" id="GO:0005634">
    <property type="term" value="C:nucleus"/>
    <property type="evidence" value="ECO:0007669"/>
    <property type="project" value="UniProtKB-SubCell"/>
</dbReference>
<organism evidence="5 6">
    <name type="scientific">Ranatra chinensis</name>
    <dbReference type="NCBI Taxonomy" id="642074"/>
    <lineage>
        <taxon>Eukaryota</taxon>
        <taxon>Metazoa</taxon>
        <taxon>Ecdysozoa</taxon>
        <taxon>Arthropoda</taxon>
        <taxon>Hexapoda</taxon>
        <taxon>Insecta</taxon>
        <taxon>Pterygota</taxon>
        <taxon>Neoptera</taxon>
        <taxon>Paraneoptera</taxon>
        <taxon>Hemiptera</taxon>
        <taxon>Heteroptera</taxon>
        <taxon>Panheteroptera</taxon>
        <taxon>Nepomorpha</taxon>
        <taxon>Nepidae</taxon>
        <taxon>Ranatrinae</taxon>
        <taxon>Ranatra</taxon>
    </lineage>
</organism>
<comment type="similarity">
    <text evidence="2 4">Belongs to the HUS1 family.</text>
</comment>